<dbReference type="SFLD" id="SFLDG01086">
    <property type="entry name" value="elongater_protein-like"/>
    <property type="match status" value="1"/>
</dbReference>
<dbReference type="SFLD" id="SFLDS00029">
    <property type="entry name" value="Radical_SAM"/>
    <property type="match status" value="1"/>
</dbReference>
<dbReference type="SFLD" id="SFLDG01091">
    <property type="entry name" value="uncharacterized_CHP01210-like"/>
    <property type="match status" value="1"/>
</dbReference>
<dbReference type="NCBIfam" id="TIGR01212">
    <property type="entry name" value="TIGR01212 family radical SAM protein"/>
    <property type="match status" value="1"/>
</dbReference>
<evidence type="ECO:0000256" key="1">
    <source>
        <dbReference type="ARBA" id="ARBA00001966"/>
    </source>
</evidence>
<keyword evidence="9" id="KW-1185">Reference proteome</keyword>
<dbReference type="InterPro" id="IPR032432">
    <property type="entry name" value="Radical_SAM_C"/>
</dbReference>
<dbReference type="HOGENOM" id="CLU_060920_0_0_7"/>
<evidence type="ECO:0000256" key="2">
    <source>
        <dbReference type="ARBA" id="ARBA00022485"/>
    </source>
</evidence>
<feature type="domain" description="Radical SAM core" evidence="7">
    <location>
        <begin position="24"/>
        <end position="304"/>
    </location>
</feature>
<dbReference type="InterPro" id="IPR006638">
    <property type="entry name" value="Elp3/MiaA/NifB-like_rSAM"/>
</dbReference>
<keyword evidence="4" id="KW-0479">Metal-binding</keyword>
<dbReference type="SMART" id="SM00729">
    <property type="entry name" value="Elp3"/>
    <property type="match status" value="1"/>
</dbReference>
<accession>V8C9A6</accession>
<protein>
    <submittedName>
        <fullName evidence="8">TIGR01212 family radical SAM protein</fullName>
    </submittedName>
</protein>
<gene>
    <name evidence="8" type="ORF">HMPREF2086_01135</name>
</gene>
<dbReference type="PANTHER" id="PTHR11135">
    <property type="entry name" value="HISTONE ACETYLTRANSFERASE-RELATED"/>
    <property type="match status" value="1"/>
</dbReference>
<dbReference type="eggNOG" id="COG1242">
    <property type="taxonomic scope" value="Bacteria"/>
</dbReference>
<dbReference type="Gene3D" id="3.30.750.200">
    <property type="match status" value="1"/>
</dbReference>
<sequence>MSNAIKPLIPTRELLTIGRYFKSRFGERVRKIPISLSGFTCPNIDGSKSKGGCIYCDNASFSPSFIKVQNPTHKSTTKPTASLTQTKIPPTTMHFALESNPLLKTQLEELEEQFLWHAEFHKRKFGVQKYMVYFQSFSNTYAHPRTLKALWDKALSFDGVVGLNIGTRVDCVENSVLEILGEYVKNGKEIWLEYGVQTVSEHTLKLINRAHSIEGVQELFTRTRKKGIKVCAHLIYGLPNEDKEMMLTSLETTLKWGIDALKIHPLYVIAGTQLAKMYEAGKYEPIDLDSYIELVVHSIALIPSEIIIERISAGAHIDSLLAPKWCFDKNIQMRLLRERLLEIGIEY</sequence>
<keyword evidence="6" id="KW-0411">Iron-sulfur</keyword>
<dbReference type="RefSeq" id="WP_023927861.1">
    <property type="nucleotide sequence ID" value="NZ_KI669454.1"/>
</dbReference>
<dbReference type="PANTHER" id="PTHR11135:SF1">
    <property type="entry name" value="PROTEIN YHCC"/>
    <property type="match status" value="1"/>
</dbReference>
<keyword evidence="3" id="KW-0949">S-adenosyl-L-methionine</keyword>
<comment type="caution">
    <text evidence="8">The sequence shown here is derived from an EMBL/GenBank/DDBJ whole genome shotgun (WGS) entry which is preliminary data.</text>
</comment>
<dbReference type="AlphaFoldDB" id="V8C9A6"/>
<dbReference type="GO" id="GO:0046872">
    <property type="term" value="F:metal ion binding"/>
    <property type="evidence" value="ECO:0007669"/>
    <property type="project" value="UniProtKB-KW"/>
</dbReference>
<dbReference type="OrthoDB" id="9801689at2"/>
<keyword evidence="5" id="KW-0408">Iron</keyword>
<dbReference type="GO" id="GO:0003824">
    <property type="term" value="F:catalytic activity"/>
    <property type="evidence" value="ECO:0007669"/>
    <property type="project" value="InterPro"/>
</dbReference>
<dbReference type="InterPro" id="IPR058240">
    <property type="entry name" value="rSAM_sf"/>
</dbReference>
<dbReference type="Pfam" id="PF04055">
    <property type="entry name" value="Radical_SAM"/>
    <property type="match status" value="1"/>
</dbReference>
<evidence type="ECO:0000256" key="4">
    <source>
        <dbReference type="ARBA" id="ARBA00022723"/>
    </source>
</evidence>
<evidence type="ECO:0000256" key="6">
    <source>
        <dbReference type="ARBA" id="ARBA00023014"/>
    </source>
</evidence>
<evidence type="ECO:0000259" key="7">
    <source>
        <dbReference type="PROSITE" id="PS51918"/>
    </source>
</evidence>
<keyword evidence="2" id="KW-0004">4Fe-4S</keyword>
<evidence type="ECO:0000256" key="5">
    <source>
        <dbReference type="ARBA" id="ARBA00023004"/>
    </source>
</evidence>
<name>V8C9A6_9HELI</name>
<dbReference type="InterPro" id="IPR007197">
    <property type="entry name" value="rSAM"/>
</dbReference>
<dbReference type="GO" id="GO:0051539">
    <property type="term" value="F:4 iron, 4 sulfur cluster binding"/>
    <property type="evidence" value="ECO:0007669"/>
    <property type="project" value="UniProtKB-KW"/>
</dbReference>
<organism evidence="8 9">
    <name type="scientific">Helicobacter macacae MIT 99-5501</name>
    <dbReference type="NCBI Taxonomy" id="1357400"/>
    <lineage>
        <taxon>Bacteria</taxon>
        <taxon>Pseudomonadati</taxon>
        <taxon>Campylobacterota</taxon>
        <taxon>Epsilonproteobacteria</taxon>
        <taxon>Campylobacterales</taxon>
        <taxon>Helicobacteraceae</taxon>
        <taxon>Helicobacter</taxon>
    </lineage>
</organism>
<proteinExistence type="predicted"/>
<dbReference type="Proteomes" id="UP000018731">
    <property type="component" value="Unassembled WGS sequence"/>
</dbReference>
<evidence type="ECO:0000256" key="3">
    <source>
        <dbReference type="ARBA" id="ARBA00022691"/>
    </source>
</evidence>
<dbReference type="InterPro" id="IPR005911">
    <property type="entry name" value="YhcC-like"/>
</dbReference>
<reference evidence="8 9" key="1">
    <citation type="journal article" date="2014" name="Genome Announc.">
        <title>Draft genome sequences of six enterohepatic helicobacter species isolated from humans and one from rhesus macaques.</title>
        <authorList>
            <person name="Shen Z."/>
            <person name="Sheh A."/>
            <person name="Young S.K."/>
            <person name="Abouelliel A."/>
            <person name="Ward D.V."/>
            <person name="Earl A.M."/>
            <person name="Fox J.G."/>
        </authorList>
    </citation>
    <scope>NUCLEOTIDE SEQUENCE [LARGE SCALE GENOMIC DNA]</scope>
    <source>
        <strain evidence="8 9">MIT 99-5501</strain>
    </source>
</reference>
<dbReference type="EMBL" id="AZJI01000005">
    <property type="protein sequence ID" value="ETD23336.1"/>
    <property type="molecule type" value="Genomic_DNA"/>
</dbReference>
<dbReference type="Pfam" id="PF16199">
    <property type="entry name" value="Radical_SAM_C"/>
    <property type="match status" value="1"/>
</dbReference>
<dbReference type="InterPro" id="IPR039661">
    <property type="entry name" value="ELP3"/>
</dbReference>
<dbReference type="PATRIC" id="fig|1357400.3.peg.1543"/>
<comment type="cofactor">
    <cofactor evidence="1">
        <name>[4Fe-4S] cluster</name>
        <dbReference type="ChEBI" id="CHEBI:49883"/>
    </cofactor>
</comment>
<dbReference type="PROSITE" id="PS51918">
    <property type="entry name" value="RADICAL_SAM"/>
    <property type="match status" value="1"/>
</dbReference>
<dbReference type="SUPFAM" id="SSF102114">
    <property type="entry name" value="Radical SAM enzymes"/>
    <property type="match status" value="1"/>
</dbReference>
<evidence type="ECO:0000313" key="8">
    <source>
        <dbReference type="EMBL" id="ETD23336.1"/>
    </source>
</evidence>
<evidence type="ECO:0000313" key="9">
    <source>
        <dbReference type="Proteomes" id="UP000018731"/>
    </source>
</evidence>